<gene>
    <name evidence="2" type="ORF">SAMN05216481_101233</name>
</gene>
<keyword evidence="3" id="KW-1185">Reference proteome</keyword>
<dbReference type="AlphaFoldDB" id="A0A1H8Z396"/>
<protein>
    <submittedName>
        <fullName evidence="2">Uncharacterized protein</fullName>
    </submittedName>
</protein>
<dbReference type="EMBL" id="FOET01000001">
    <property type="protein sequence ID" value="SEP58078.1"/>
    <property type="molecule type" value="Genomic_DNA"/>
</dbReference>
<feature type="region of interest" description="Disordered" evidence="1">
    <location>
        <begin position="1"/>
        <end position="38"/>
    </location>
</feature>
<dbReference type="Proteomes" id="UP000199055">
    <property type="component" value="Unassembled WGS sequence"/>
</dbReference>
<reference evidence="2 3" key="1">
    <citation type="submission" date="2016-10" db="EMBL/GenBank/DDBJ databases">
        <authorList>
            <person name="de Groot N.N."/>
        </authorList>
    </citation>
    <scope>NUCLEOTIDE SEQUENCE [LARGE SCALE GENOMIC DNA]</scope>
    <source>
        <strain evidence="2 3">CGMCC 4.3519</strain>
    </source>
</reference>
<accession>A0A1H8Z396</accession>
<feature type="compositionally biased region" description="Pro residues" evidence="1">
    <location>
        <begin position="15"/>
        <end position="29"/>
    </location>
</feature>
<organism evidence="2 3">
    <name type="scientific">Streptomyces radiopugnans</name>
    <dbReference type="NCBI Taxonomy" id="403935"/>
    <lineage>
        <taxon>Bacteria</taxon>
        <taxon>Bacillati</taxon>
        <taxon>Actinomycetota</taxon>
        <taxon>Actinomycetes</taxon>
        <taxon>Kitasatosporales</taxon>
        <taxon>Streptomycetaceae</taxon>
        <taxon>Streptomyces</taxon>
    </lineage>
</organism>
<name>A0A1H8Z396_9ACTN</name>
<sequence length="38" mass="4111">MADGTRSKHAGKPAPIRPWNPPPRPPSPDGGPTEPKRR</sequence>
<evidence type="ECO:0000313" key="3">
    <source>
        <dbReference type="Proteomes" id="UP000199055"/>
    </source>
</evidence>
<evidence type="ECO:0000256" key="1">
    <source>
        <dbReference type="SAM" id="MobiDB-lite"/>
    </source>
</evidence>
<proteinExistence type="predicted"/>
<evidence type="ECO:0000313" key="2">
    <source>
        <dbReference type="EMBL" id="SEP58078.1"/>
    </source>
</evidence>